<evidence type="ECO:0000313" key="2">
    <source>
        <dbReference type="EMBL" id="KAJ4397112.1"/>
    </source>
</evidence>
<organism evidence="2 3">
    <name type="scientific">Gnomoniopsis smithogilvyi</name>
    <dbReference type="NCBI Taxonomy" id="1191159"/>
    <lineage>
        <taxon>Eukaryota</taxon>
        <taxon>Fungi</taxon>
        <taxon>Dikarya</taxon>
        <taxon>Ascomycota</taxon>
        <taxon>Pezizomycotina</taxon>
        <taxon>Sordariomycetes</taxon>
        <taxon>Sordariomycetidae</taxon>
        <taxon>Diaporthales</taxon>
        <taxon>Gnomoniaceae</taxon>
        <taxon>Gnomoniopsis</taxon>
    </lineage>
</organism>
<dbReference type="Proteomes" id="UP001140453">
    <property type="component" value="Unassembled WGS sequence"/>
</dbReference>
<proteinExistence type="predicted"/>
<dbReference type="PANTHER" id="PTHR38123">
    <property type="entry name" value="CELL WALL SERINE-THREONINE-RICH GALACTOMANNOPROTEIN MP1 (AFU_ORTHOLOGUE AFUA_4G03240)"/>
    <property type="match status" value="1"/>
</dbReference>
<keyword evidence="3" id="KW-1185">Reference proteome</keyword>
<keyword evidence="1" id="KW-0732">Signal</keyword>
<accession>A0A9W9D140</accession>
<dbReference type="InterPro" id="IPR021054">
    <property type="entry name" value="Cell_wall_mannoprotein_1"/>
</dbReference>
<protein>
    <submittedName>
        <fullName evidence="2">Uncharacterized protein</fullName>
    </submittedName>
</protein>
<comment type="caution">
    <text evidence="2">The sequence shown here is derived from an EMBL/GenBank/DDBJ whole genome shotgun (WGS) entry which is preliminary data.</text>
</comment>
<dbReference type="GO" id="GO:0005576">
    <property type="term" value="C:extracellular region"/>
    <property type="evidence" value="ECO:0007669"/>
    <property type="project" value="TreeGrafter"/>
</dbReference>
<sequence length="220" mass="23092">MFSKLWLLMTVASCLVMATGNVVTPRDFASIKSALDSVNALLLQINDQINGLDAQNIATNAPALLQFGQTIIQPTLQGFRQQVEASAPLSLDETNGLNTARTAFNQNVNLTVSTLVNQKPLFDMVGLSSQVAGIVQQVHDEASSLFGIIQSKLAPSDTNTAIAQLFSESLGVFEMAIAVFRGQAAVLPAPAAVSPMTGQGTINSDGSCNCEVTCPAGSFM</sequence>
<evidence type="ECO:0000256" key="1">
    <source>
        <dbReference type="SAM" id="SignalP"/>
    </source>
</evidence>
<feature type="signal peptide" evidence="1">
    <location>
        <begin position="1"/>
        <end position="20"/>
    </location>
</feature>
<dbReference type="AlphaFoldDB" id="A0A9W9D140"/>
<dbReference type="OrthoDB" id="2422134at2759"/>
<dbReference type="EMBL" id="JAPEVB010000001">
    <property type="protein sequence ID" value="KAJ4397112.1"/>
    <property type="molecule type" value="Genomic_DNA"/>
</dbReference>
<name>A0A9W9D140_9PEZI</name>
<dbReference type="Gene3D" id="1.20.1280.140">
    <property type="match status" value="1"/>
</dbReference>
<dbReference type="Pfam" id="PF12296">
    <property type="entry name" value="HsbA"/>
    <property type="match status" value="1"/>
</dbReference>
<dbReference type="PANTHER" id="PTHR38123:SF1">
    <property type="entry name" value="HYDROPHOBIC SURFACE BINDING PROTEIN"/>
    <property type="match status" value="1"/>
</dbReference>
<feature type="chain" id="PRO_5040733869" evidence="1">
    <location>
        <begin position="21"/>
        <end position="220"/>
    </location>
</feature>
<gene>
    <name evidence="2" type="ORF">N0V93_001336</name>
</gene>
<reference evidence="2" key="1">
    <citation type="submission" date="2022-10" db="EMBL/GenBank/DDBJ databases">
        <title>Tapping the CABI collections for fungal endophytes: first genome assemblies for Collariella, Neodidymelliopsis, Ascochyta clinopodiicola, Didymella pomorum, Didymosphaeria variabile, Neocosmospora piperis and Neocucurbitaria cava.</title>
        <authorList>
            <person name="Hill R."/>
        </authorList>
    </citation>
    <scope>NUCLEOTIDE SEQUENCE</scope>
    <source>
        <strain evidence="2">IMI 355082</strain>
    </source>
</reference>
<evidence type="ECO:0000313" key="3">
    <source>
        <dbReference type="Proteomes" id="UP001140453"/>
    </source>
</evidence>